<feature type="region of interest" description="Disordered" evidence="1">
    <location>
        <begin position="79"/>
        <end position="99"/>
    </location>
</feature>
<protein>
    <submittedName>
        <fullName evidence="2">Uncharacterized protein</fullName>
    </submittedName>
</protein>
<reference evidence="2" key="1">
    <citation type="journal article" date="2021" name="Nat. Commun.">
        <title>Genetic determinants of endophytism in the Arabidopsis root mycobiome.</title>
        <authorList>
            <person name="Mesny F."/>
            <person name="Miyauchi S."/>
            <person name="Thiergart T."/>
            <person name="Pickel B."/>
            <person name="Atanasova L."/>
            <person name="Karlsson M."/>
            <person name="Huettel B."/>
            <person name="Barry K.W."/>
            <person name="Haridas S."/>
            <person name="Chen C."/>
            <person name="Bauer D."/>
            <person name="Andreopoulos W."/>
            <person name="Pangilinan J."/>
            <person name="LaButti K."/>
            <person name="Riley R."/>
            <person name="Lipzen A."/>
            <person name="Clum A."/>
            <person name="Drula E."/>
            <person name="Henrissat B."/>
            <person name="Kohler A."/>
            <person name="Grigoriev I.V."/>
            <person name="Martin F.M."/>
            <person name="Hacquard S."/>
        </authorList>
    </citation>
    <scope>NUCLEOTIDE SEQUENCE</scope>
    <source>
        <strain evidence="2">MPI-SDFR-AT-0068</strain>
    </source>
</reference>
<sequence length="276" mass="30024">MRLHNKYYSKDYQGVVVVMLDPHSLSVAKLSQLQLQIAKTPKHASWANNSSPGFSGPRTRVVRAPAICASVVLSPQSNRAIHRDKRAPPESSVSNRRLGVDDSPLALPRFLSSVLISLSVSSSVSVGCLGTYYSLREEGLDRLMSKDKPINGRLTSRGSKTRAIARDKDMKPPPYKPPQSTSSRDKSRSIHPSPLTIPNLTRYGTLLQPSICYNSIPTACDCGCAFRLQLRLGGSMATYSPDSTSNQNFSLGANTPDTCPGVSESEPYFCSPSHRA</sequence>
<accession>A0A8K0RSH1</accession>
<organism evidence="2 3">
    <name type="scientific">Fusarium tricinctum</name>
    <dbReference type="NCBI Taxonomy" id="61284"/>
    <lineage>
        <taxon>Eukaryota</taxon>
        <taxon>Fungi</taxon>
        <taxon>Dikarya</taxon>
        <taxon>Ascomycota</taxon>
        <taxon>Pezizomycotina</taxon>
        <taxon>Sordariomycetes</taxon>
        <taxon>Hypocreomycetidae</taxon>
        <taxon>Hypocreales</taxon>
        <taxon>Nectriaceae</taxon>
        <taxon>Fusarium</taxon>
        <taxon>Fusarium tricinctum species complex</taxon>
    </lineage>
</organism>
<proteinExistence type="predicted"/>
<name>A0A8K0RSH1_9HYPO</name>
<dbReference type="EMBL" id="JAGPXF010000006">
    <property type="protein sequence ID" value="KAH7238509.1"/>
    <property type="molecule type" value="Genomic_DNA"/>
</dbReference>
<gene>
    <name evidence="2" type="ORF">BKA59DRAFT_248871</name>
</gene>
<evidence type="ECO:0000313" key="3">
    <source>
        <dbReference type="Proteomes" id="UP000813427"/>
    </source>
</evidence>
<keyword evidence="3" id="KW-1185">Reference proteome</keyword>
<feature type="region of interest" description="Disordered" evidence="1">
    <location>
        <begin position="146"/>
        <end position="196"/>
    </location>
</feature>
<comment type="caution">
    <text evidence="2">The sequence shown here is derived from an EMBL/GenBank/DDBJ whole genome shotgun (WGS) entry which is preliminary data.</text>
</comment>
<dbReference type="Proteomes" id="UP000813427">
    <property type="component" value="Unassembled WGS sequence"/>
</dbReference>
<evidence type="ECO:0000313" key="2">
    <source>
        <dbReference type="EMBL" id="KAH7238509.1"/>
    </source>
</evidence>
<dbReference type="AlphaFoldDB" id="A0A8K0RSH1"/>
<evidence type="ECO:0000256" key="1">
    <source>
        <dbReference type="SAM" id="MobiDB-lite"/>
    </source>
</evidence>